<feature type="domain" description="NADP-dependent oxidoreductase" evidence="1">
    <location>
        <begin position="4"/>
        <end position="267"/>
    </location>
</feature>
<evidence type="ECO:0000259" key="1">
    <source>
        <dbReference type="Pfam" id="PF00248"/>
    </source>
</evidence>
<keyword evidence="3" id="KW-1185">Reference proteome</keyword>
<dbReference type="InParanoid" id="E6W2M9"/>
<dbReference type="AlphaFoldDB" id="E6W2M9"/>
<dbReference type="HOGENOM" id="CLU_023205_11_0_0"/>
<dbReference type="KEGG" id="din:Selin_0873"/>
<dbReference type="Gene3D" id="3.20.20.100">
    <property type="entry name" value="NADP-dependent oxidoreductase domain"/>
    <property type="match status" value="1"/>
</dbReference>
<dbReference type="OrthoDB" id="9773828at2"/>
<evidence type="ECO:0000313" key="3">
    <source>
        <dbReference type="Proteomes" id="UP000002572"/>
    </source>
</evidence>
<dbReference type="GO" id="GO:0005829">
    <property type="term" value="C:cytosol"/>
    <property type="evidence" value="ECO:0007669"/>
    <property type="project" value="TreeGrafter"/>
</dbReference>
<dbReference type="PANTHER" id="PTHR42686:SF1">
    <property type="entry name" value="GH17980P-RELATED"/>
    <property type="match status" value="1"/>
</dbReference>
<dbReference type="FunCoup" id="E6W2M9">
    <property type="interactions" value="520"/>
</dbReference>
<dbReference type="GO" id="GO:0016491">
    <property type="term" value="F:oxidoreductase activity"/>
    <property type="evidence" value="ECO:0007669"/>
    <property type="project" value="InterPro"/>
</dbReference>
<evidence type="ECO:0000313" key="2">
    <source>
        <dbReference type="EMBL" id="ADU65613.1"/>
    </source>
</evidence>
<dbReference type="InterPro" id="IPR036812">
    <property type="entry name" value="NAD(P)_OxRdtase_dom_sf"/>
</dbReference>
<protein>
    <submittedName>
        <fullName evidence="2">Aldo/keto reductase</fullName>
    </submittedName>
</protein>
<dbReference type="Proteomes" id="UP000002572">
    <property type="component" value="Chromosome"/>
</dbReference>
<dbReference type="InterPro" id="IPR023210">
    <property type="entry name" value="NADP_OxRdtase_dom"/>
</dbReference>
<proteinExistence type="predicted"/>
<dbReference type="PANTHER" id="PTHR42686">
    <property type="entry name" value="GH17980P-RELATED"/>
    <property type="match status" value="1"/>
</dbReference>
<accession>E6W2M9</accession>
<dbReference type="eggNOG" id="COG0667">
    <property type="taxonomic scope" value="Bacteria"/>
</dbReference>
<dbReference type="SUPFAM" id="SSF51430">
    <property type="entry name" value="NAD(P)-linked oxidoreductase"/>
    <property type="match status" value="1"/>
</dbReference>
<dbReference type="STRING" id="653733.Selin_0873"/>
<dbReference type="InterPro" id="IPR020471">
    <property type="entry name" value="AKR"/>
</dbReference>
<reference evidence="2 3" key="1">
    <citation type="submission" date="2010-12" db="EMBL/GenBank/DDBJ databases">
        <title>Complete sequence of Desulfurispirillum indicum S5.</title>
        <authorList>
            <consortium name="US DOE Joint Genome Institute"/>
            <person name="Lucas S."/>
            <person name="Copeland A."/>
            <person name="Lapidus A."/>
            <person name="Cheng J.-F."/>
            <person name="Goodwin L."/>
            <person name="Pitluck S."/>
            <person name="Chertkov O."/>
            <person name="Held B."/>
            <person name="Detter J.C."/>
            <person name="Han C."/>
            <person name="Tapia R."/>
            <person name="Land M."/>
            <person name="Hauser L."/>
            <person name="Kyrpides N."/>
            <person name="Ivanova N."/>
            <person name="Mikhailova N."/>
            <person name="Haggblom M."/>
            <person name="Rauschenbach I."/>
            <person name="Bini E."/>
            <person name="Woyke T."/>
        </authorList>
    </citation>
    <scope>NUCLEOTIDE SEQUENCE [LARGE SCALE GENOMIC DNA]</scope>
    <source>
        <strain evidence="3">ATCC BAA-1389 / DSM 22839 / S5</strain>
    </source>
</reference>
<dbReference type="CDD" id="cd19097">
    <property type="entry name" value="AKR_unchar"/>
    <property type="match status" value="1"/>
</dbReference>
<dbReference type="Pfam" id="PF00248">
    <property type="entry name" value="Aldo_ket_red"/>
    <property type="match status" value="1"/>
</dbReference>
<sequence>MTQLALGTVQFGLDYGISNGMGQTPLDEVRAILECAAAQGIDMLDTAPAYGESESVLGRCLPLSGQFAVVSKVPRMGAQERAADFGPLVRQSCQQSLQRTGQSRLYGLLVHHADDCLQVGGEAIYREMEQLKREGLTERIGFSLYDAQQIEELLARYTMDFVQLPLNVLDQRLLRSSHLSMLARRGVEIHVRSVFLQGLLLMEPSRIPGTLAPLVPHLRGYHQWLTAKGLNPLEGALAFLRQLPEVSRAVVGVNSLEQLREIAEAWERAAGAPREILDFGVAASLEEFIDPRRWKE</sequence>
<dbReference type="EMBL" id="CP002432">
    <property type="protein sequence ID" value="ADU65613.1"/>
    <property type="molecule type" value="Genomic_DNA"/>
</dbReference>
<organism evidence="2 3">
    <name type="scientific">Desulfurispirillum indicum (strain ATCC BAA-1389 / DSM 22839 / S5)</name>
    <dbReference type="NCBI Taxonomy" id="653733"/>
    <lineage>
        <taxon>Bacteria</taxon>
        <taxon>Pseudomonadati</taxon>
        <taxon>Chrysiogenota</taxon>
        <taxon>Chrysiogenia</taxon>
        <taxon>Chrysiogenales</taxon>
        <taxon>Chrysiogenaceae</taxon>
        <taxon>Desulfurispirillum</taxon>
    </lineage>
</organism>
<gene>
    <name evidence="2" type="ordered locus">Selin_0873</name>
</gene>
<name>E6W2M9_DESIS</name>
<dbReference type="RefSeq" id="WP_013505499.1">
    <property type="nucleotide sequence ID" value="NC_014836.1"/>
</dbReference>